<dbReference type="PANTHER" id="PTHR46210">
    <property type="entry name" value="FHA DOMAIN-CONTAINING PROTEIN"/>
    <property type="match status" value="1"/>
</dbReference>
<keyword evidence="7" id="KW-1185">Reference proteome</keyword>
<evidence type="ECO:0000313" key="7">
    <source>
        <dbReference type="Proteomes" id="UP000187209"/>
    </source>
</evidence>
<dbReference type="InterPro" id="IPR011016">
    <property type="entry name" value="Znf_RING-CH"/>
</dbReference>
<evidence type="ECO:0000256" key="1">
    <source>
        <dbReference type="ARBA" id="ARBA00022723"/>
    </source>
</evidence>
<dbReference type="InterPro" id="IPR008984">
    <property type="entry name" value="SMAD_FHA_dom_sf"/>
</dbReference>
<dbReference type="AlphaFoldDB" id="A0A1R2BSK0"/>
<dbReference type="SMART" id="SM00744">
    <property type="entry name" value="RINGv"/>
    <property type="match status" value="1"/>
</dbReference>
<comment type="caution">
    <text evidence="6">The sequence shown here is derived from an EMBL/GenBank/DDBJ whole genome shotgun (WGS) entry which is preliminary data.</text>
</comment>
<evidence type="ECO:0000259" key="5">
    <source>
        <dbReference type="PROSITE" id="PS51292"/>
    </source>
</evidence>
<sequence>MKKTITLKSKTWKRDSHGLFDYESKETQKHKLMIQENSYVIRKNDTVELEKSLGSTSTGLAYIVSSGSSYKILPLSEPLWKVVRDLKDESSNKAYILKQNDTLKFGRVKYVVKELRSSPSEDMVNAKEIEVDTEGSSCKICLSEVTEPDNPLVSCCHCAGTMKYIHVQCLRMCVAALMTVKNNEKCITYTWKSMSCSLCGEPFPNAVRANGTLYHILSVQRPEIPYFIIEASSTHGNNRGMQIVSLKNSESVMLGRGHDSDMRISDISVSRLHARIKFHQGQFILEDHNSKFGTLVQVNEIELVPNEHLALQCGRSLLTFKLKNS</sequence>
<accession>A0A1R2BSK0</accession>
<dbReference type="PROSITE" id="PS51292">
    <property type="entry name" value="ZF_RING_CH"/>
    <property type="match status" value="1"/>
</dbReference>
<evidence type="ECO:0008006" key="8">
    <source>
        <dbReference type="Google" id="ProtNLM"/>
    </source>
</evidence>
<dbReference type="InterPro" id="IPR000253">
    <property type="entry name" value="FHA_dom"/>
</dbReference>
<evidence type="ECO:0000256" key="2">
    <source>
        <dbReference type="ARBA" id="ARBA00022771"/>
    </source>
</evidence>
<gene>
    <name evidence="6" type="ORF">SteCoe_20103</name>
</gene>
<dbReference type="Gene3D" id="2.60.200.20">
    <property type="match status" value="1"/>
</dbReference>
<evidence type="ECO:0000259" key="4">
    <source>
        <dbReference type="PROSITE" id="PS50006"/>
    </source>
</evidence>
<proteinExistence type="predicted"/>
<dbReference type="GO" id="GO:0008270">
    <property type="term" value="F:zinc ion binding"/>
    <property type="evidence" value="ECO:0007669"/>
    <property type="project" value="UniProtKB-KW"/>
</dbReference>
<dbReference type="SUPFAM" id="SSF57850">
    <property type="entry name" value="RING/U-box"/>
    <property type="match status" value="1"/>
</dbReference>
<dbReference type="CDD" id="cd16495">
    <property type="entry name" value="RING_CH-C4HC3_MARCH"/>
    <property type="match status" value="1"/>
</dbReference>
<dbReference type="SMART" id="SM00240">
    <property type="entry name" value="FHA"/>
    <property type="match status" value="1"/>
</dbReference>
<keyword evidence="3" id="KW-0862">Zinc</keyword>
<protein>
    <recommendedName>
        <fullName evidence="8">FHA domain-containing protein</fullName>
    </recommendedName>
</protein>
<feature type="domain" description="RING-CH-type" evidence="5">
    <location>
        <begin position="130"/>
        <end position="206"/>
    </location>
</feature>
<dbReference type="PANTHER" id="PTHR46210:SF1">
    <property type="entry name" value="FHA DOMAIN-CONTAINING PROTEIN"/>
    <property type="match status" value="1"/>
</dbReference>
<evidence type="ECO:0000256" key="3">
    <source>
        <dbReference type="ARBA" id="ARBA00022833"/>
    </source>
</evidence>
<dbReference type="Gene3D" id="3.30.40.10">
    <property type="entry name" value="Zinc/RING finger domain, C3HC4 (zinc finger)"/>
    <property type="match status" value="1"/>
</dbReference>
<dbReference type="OrthoDB" id="264354at2759"/>
<dbReference type="SUPFAM" id="SSF49879">
    <property type="entry name" value="SMAD/FHA domain"/>
    <property type="match status" value="1"/>
</dbReference>
<dbReference type="Pfam" id="PF00498">
    <property type="entry name" value="FHA"/>
    <property type="match status" value="1"/>
</dbReference>
<keyword evidence="2" id="KW-0863">Zinc-finger</keyword>
<organism evidence="6 7">
    <name type="scientific">Stentor coeruleus</name>
    <dbReference type="NCBI Taxonomy" id="5963"/>
    <lineage>
        <taxon>Eukaryota</taxon>
        <taxon>Sar</taxon>
        <taxon>Alveolata</taxon>
        <taxon>Ciliophora</taxon>
        <taxon>Postciliodesmatophora</taxon>
        <taxon>Heterotrichea</taxon>
        <taxon>Heterotrichida</taxon>
        <taxon>Stentoridae</taxon>
        <taxon>Stentor</taxon>
    </lineage>
</organism>
<keyword evidence="1" id="KW-0479">Metal-binding</keyword>
<dbReference type="Proteomes" id="UP000187209">
    <property type="component" value="Unassembled WGS sequence"/>
</dbReference>
<dbReference type="Pfam" id="PF12906">
    <property type="entry name" value="RINGv"/>
    <property type="match status" value="1"/>
</dbReference>
<dbReference type="PROSITE" id="PS50006">
    <property type="entry name" value="FHA_DOMAIN"/>
    <property type="match status" value="1"/>
</dbReference>
<feature type="domain" description="FHA" evidence="4">
    <location>
        <begin position="252"/>
        <end position="301"/>
    </location>
</feature>
<dbReference type="CDD" id="cd00060">
    <property type="entry name" value="FHA"/>
    <property type="match status" value="1"/>
</dbReference>
<evidence type="ECO:0000313" key="6">
    <source>
        <dbReference type="EMBL" id="OMJ79799.1"/>
    </source>
</evidence>
<reference evidence="6 7" key="1">
    <citation type="submission" date="2016-11" db="EMBL/GenBank/DDBJ databases">
        <title>The macronuclear genome of Stentor coeruleus: a giant cell with tiny introns.</title>
        <authorList>
            <person name="Slabodnick M."/>
            <person name="Ruby J.G."/>
            <person name="Reiff S.B."/>
            <person name="Swart E.C."/>
            <person name="Gosai S."/>
            <person name="Prabakaran S."/>
            <person name="Witkowska E."/>
            <person name="Larue G.E."/>
            <person name="Fisher S."/>
            <person name="Freeman R.M."/>
            <person name="Gunawardena J."/>
            <person name="Chu W."/>
            <person name="Stover N.A."/>
            <person name="Gregory B.D."/>
            <person name="Nowacki M."/>
            <person name="Derisi J."/>
            <person name="Roy S.W."/>
            <person name="Marshall W.F."/>
            <person name="Sood P."/>
        </authorList>
    </citation>
    <scope>NUCLEOTIDE SEQUENCE [LARGE SCALE GENOMIC DNA]</scope>
    <source>
        <strain evidence="6">WM001</strain>
    </source>
</reference>
<dbReference type="EMBL" id="MPUH01000453">
    <property type="protein sequence ID" value="OMJ79799.1"/>
    <property type="molecule type" value="Genomic_DNA"/>
</dbReference>
<dbReference type="InterPro" id="IPR013083">
    <property type="entry name" value="Znf_RING/FYVE/PHD"/>
</dbReference>
<name>A0A1R2BSK0_9CILI</name>